<dbReference type="Gene3D" id="1.20.120.30">
    <property type="entry name" value="Aspartate receptor, ligand-binding domain"/>
    <property type="match status" value="1"/>
</dbReference>
<proteinExistence type="predicted"/>
<dbReference type="KEGG" id="mmob:F6R98_07415"/>
<organism evidence="2 3">
    <name type="scientific">Candidatus Methylospira mobilis</name>
    <dbReference type="NCBI Taxonomy" id="1808979"/>
    <lineage>
        <taxon>Bacteria</taxon>
        <taxon>Pseudomonadati</taxon>
        <taxon>Pseudomonadota</taxon>
        <taxon>Gammaproteobacteria</taxon>
        <taxon>Methylococcales</taxon>
        <taxon>Methylococcaceae</taxon>
        <taxon>Candidatus Methylospira</taxon>
    </lineage>
</organism>
<dbReference type="AlphaFoldDB" id="A0A5Q0BRU7"/>
<dbReference type="EMBL" id="CP044205">
    <property type="protein sequence ID" value="QFY44991.1"/>
    <property type="molecule type" value="Genomic_DNA"/>
</dbReference>
<dbReference type="InterPro" id="IPR025991">
    <property type="entry name" value="Chemoreceptor_zinc-bind_dom"/>
</dbReference>
<keyword evidence="3" id="KW-1185">Reference proteome</keyword>
<dbReference type="InParanoid" id="A0A5Q0BRU7"/>
<protein>
    <submittedName>
        <fullName evidence="2">Chemotaxis protein</fullName>
    </submittedName>
</protein>
<evidence type="ECO:0000313" key="2">
    <source>
        <dbReference type="EMBL" id="QFY44991.1"/>
    </source>
</evidence>
<reference evidence="2 3" key="1">
    <citation type="submission" date="2019-09" db="EMBL/GenBank/DDBJ databases">
        <title>Ecophysiology of the spiral-shaped methanotroph Methylospira mobilis as revealed by the complete genome sequence.</title>
        <authorList>
            <person name="Oshkin I.Y."/>
            <person name="Dedysh S.N."/>
            <person name="Miroshnikov K."/>
            <person name="Danilova O.V."/>
            <person name="Hakobyan A."/>
            <person name="Liesack W."/>
        </authorList>
    </citation>
    <scope>NUCLEOTIDE SEQUENCE [LARGE SCALE GENOMIC DNA]</scope>
    <source>
        <strain evidence="2 3">Shm1</strain>
    </source>
</reference>
<evidence type="ECO:0000313" key="3">
    <source>
        <dbReference type="Proteomes" id="UP000325755"/>
    </source>
</evidence>
<dbReference type="Proteomes" id="UP000325755">
    <property type="component" value="Chromosome"/>
</dbReference>
<dbReference type="OrthoDB" id="9808588at2"/>
<sequence>MNLDEAIQAHADWKKKFRVAIHKQETMDTSTIAKDDCCVLGKWLHAEAKSLYADIESYPVLVSHHKTFHAEAGKVASLVNTKKYAEAELALDAHTPYGVASQAVGQAIYRLRKEAGL</sequence>
<name>A0A5Q0BRU7_9GAMM</name>
<dbReference type="Pfam" id="PF13682">
    <property type="entry name" value="CZB"/>
    <property type="match status" value="1"/>
</dbReference>
<gene>
    <name evidence="2" type="ORF">F6R98_07415</name>
</gene>
<evidence type="ECO:0000259" key="1">
    <source>
        <dbReference type="Pfam" id="PF13682"/>
    </source>
</evidence>
<feature type="domain" description="Chemoreceptor zinc-binding" evidence="1">
    <location>
        <begin position="10"/>
        <end position="75"/>
    </location>
</feature>
<accession>A0A5Q0BRU7</accession>